<gene>
    <name evidence="3" type="ORF">SR908_02625</name>
</gene>
<evidence type="ECO:0000256" key="2">
    <source>
        <dbReference type="SAM" id="Phobius"/>
    </source>
</evidence>
<feature type="transmembrane region" description="Helical" evidence="2">
    <location>
        <begin position="6"/>
        <end position="23"/>
    </location>
</feature>
<protein>
    <submittedName>
        <fullName evidence="3">Uncharacterized protein</fullName>
    </submittedName>
</protein>
<keyword evidence="4" id="KW-1185">Reference proteome</keyword>
<evidence type="ECO:0000256" key="1">
    <source>
        <dbReference type="SAM" id="Coils"/>
    </source>
</evidence>
<dbReference type="Proteomes" id="UP001321908">
    <property type="component" value="Chromosome"/>
</dbReference>
<evidence type="ECO:0000313" key="3">
    <source>
        <dbReference type="EMBL" id="WQH09574.1"/>
    </source>
</evidence>
<dbReference type="RefSeq" id="WP_322527384.1">
    <property type="nucleotide sequence ID" value="NZ_CP140151.1"/>
</dbReference>
<evidence type="ECO:0000313" key="4">
    <source>
        <dbReference type="Proteomes" id="UP001321908"/>
    </source>
</evidence>
<sequence>MFEAKAILPVITLLIGVYLAPYIEKRKNKAKAKEIYDNLKLELNDEIEELPNRLKKFASCLDNLTYWEEKNEPKTNQFWYYIPRETNCYFLNSAIENSFQLLTKEQRYAAKSLQTQLVALVDYCLEIKENEEVSKENRALLKNCYKRYLFTGCCALNTMRILVGDSKRITGKSDKEIIDEIFSVIGIKFAAKDLHITCRVPDDQMSYRSYPLLAAKELLHQFIREQGYGHQAT</sequence>
<name>A0ABZ0YDC2_9GAMM</name>
<proteinExistence type="predicted"/>
<keyword evidence="2" id="KW-0472">Membrane</keyword>
<keyword evidence="2" id="KW-1133">Transmembrane helix</keyword>
<feature type="coiled-coil region" evidence="1">
    <location>
        <begin position="22"/>
        <end position="49"/>
    </location>
</feature>
<accession>A0ABZ0YDC2</accession>
<dbReference type="EMBL" id="CP140151">
    <property type="protein sequence ID" value="WQH09574.1"/>
    <property type="molecule type" value="Genomic_DNA"/>
</dbReference>
<reference evidence="3 4" key="1">
    <citation type="submission" date="2023-11" db="EMBL/GenBank/DDBJ databases">
        <title>MicrobeMod: A computational toolkit for identifying prokaryotic methylation and restriction-modification with nanopore sequencing.</title>
        <authorList>
            <person name="Crits-Christoph A."/>
            <person name="Kang S.C."/>
            <person name="Lee H."/>
            <person name="Ostrov N."/>
        </authorList>
    </citation>
    <scope>NUCLEOTIDE SEQUENCE [LARGE SCALE GENOMIC DNA]</scope>
    <source>
        <strain evidence="3 4">ATCC 43984</strain>
    </source>
</reference>
<keyword evidence="2" id="KW-0812">Transmembrane</keyword>
<organism evidence="3 4">
    <name type="scientific">Chromohalobacter canadensis</name>
    <dbReference type="NCBI Taxonomy" id="141389"/>
    <lineage>
        <taxon>Bacteria</taxon>
        <taxon>Pseudomonadati</taxon>
        <taxon>Pseudomonadota</taxon>
        <taxon>Gammaproteobacteria</taxon>
        <taxon>Oceanospirillales</taxon>
        <taxon>Halomonadaceae</taxon>
        <taxon>Chromohalobacter</taxon>
    </lineage>
</organism>
<keyword evidence="1" id="KW-0175">Coiled coil</keyword>